<dbReference type="EMBL" id="LAZP02000004">
    <property type="protein sequence ID" value="PFH63283.1"/>
    <property type="molecule type" value="Genomic_DNA"/>
</dbReference>
<reference evidence="2 3" key="2">
    <citation type="journal article" date="2017" name="Sci. Rep.">
        <title>Ant-infecting Ophiocordyceps genomes reveal a high diversity of potential behavioral manipulation genes and a possible major role for enterotoxins.</title>
        <authorList>
            <person name="de Bekker C."/>
            <person name="Ohm R.A."/>
            <person name="Evans H.C."/>
            <person name="Brachmann A."/>
            <person name="Hughes D.P."/>
        </authorList>
    </citation>
    <scope>NUCLEOTIDE SEQUENCE [LARGE SCALE GENOMIC DNA]</scope>
    <source>
        <strain evidence="2 3">SC16a</strain>
    </source>
</reference>
<gene>
    <name evidence="2" type="ORF">XA68_14935</name>
</gene>
<feature type="region of interest" description="Disordered" evidence="1">
    <location>
        <begin position="202"/>
        <end position="238"/>
    </location>
</feature>
<comment type="caution">
    <text evidence="2">The sequence shown here is derived from an EMBL/GenBank/DDBJ whole genome shotgun (WGS) entry which is preliminary data.</text>
</comment>
<reference evidence="2 3" key="1">
    <citation type="journal article" date="2015" name="BMC Genomics">
        <title>Gene expression during zombie ant biting behavior reflects the complexity underlying fungal parasitic behavioral manipulation.</title>
        <authorList>
            <person name="de Bekker C."/>
            <person name="Ohm R.A."/>
            <person name="Loreto R.G."/>
            <person name="Sebastian A."/>
            <person name="Albert I."/>
            <person name="Merrow M."/>
            <person name="Brachmann A."/>
            <person name="Hughes D.P."/>
        </authorList>
    </citation>
    <scope>NUCLEOTIDE SEQUENCE [LARGE SCALE GENOMIC DNA]</scope>
    <source>
        <strain evidence="2 3">SC16a</strain>
    </source>
</reference>
<accession>A0A2A9PTI5</accession>
<dbReference type="OrthoDB" id="4776522at2759"/>
<organism evidence="2 3">
    <name type="scientific">Ophiocordyceps unilateralis</name>
    <name type="common">Zombie-ant fungus</name>
    <name type="synonym">Torrubia unilateralis</name>
    <dbReference type="NCBI Taxonomy" id="268505"/>
    <lineage>
        <taxon>Eukaryota</taxon>
        <taxon>Fungi</taxon>
        <taxon>Dikarya</taxon>
        <taxon>Ascomycota</taxon>
        <taxon>Pezizomycotina</taxon>
        <taxon>Sordariomycetes</taxon>
        <taxon>Hypocreomycetidae</taxon>
        <taxon>Hypocreales</taxon>
        <taxon>Ophiocordycipitaceae</taxon>
        <taxon>Ophiocordyceps</taxon>
    </lineage>
</organism>
<keyword evidence="3" id="KW-1185">Reference proteome</keyword>
<dbReference type="AlphaFoldDB" id="A0A2A9PTI5"/>
<name>A0A2A9PTI5_OPHUN</name>
<evidence type="ECO:0000313" key="3">
    <source>
        <dbReference type="Proteomes" id="UP000037136"/>
    </source>
</evidence>
<sequence>MTRLYDPCLLCVACRRPGPNGWLYQCTQDREDLIEHAVCRGEVASFDVLGQRMSEQLRIRKGSPAARENRLSLFDEMRPEQMASYRPDQIATLLRQRENAVIQLQRLRNDSPEIVSHRTYSTAFEGAPGPFEYRKPWIRTVQEECQYRVCPRCRPALSDRAFLSLNAVADGEIPPTAAVGFGFHTMGERPVFDVEMIQNLGTGAPITPGETDSLGTAKKPLSERPLPPIPKASGGRGYFRSSESIRQLFGKPTAISQLAEENSGGQQDQGMTTLSHPLRPPPGLPLPGRVQRRSAEPSQETKKEEGLTEKSSSTRGGSGTGLESESSMGNAATCQPPRPAHATGDASSPSKATGQSETQPADSSPSPRVGSPDTSTKFASSPLKVEHGVAMLEESVELGVPDVVTHA</sequence>
<evidence type="ECO:0000313" key="2">
    <source>
        <dbReference type="EMBL" id="PFH63283.1"/>
    </source>
</evidence>
<feature type="compositionally biased region" description="Low complexity" evidence="1">
    <location>
        <begin position="309"/>
        <end position="329"/>
    </location>
</feature>
<feature type="region of interest" description="Disordered" evidence="1">
    <location>
        <begin position="260"/>
        <end position="382"/>
    </location>
</feature>
<dbReference type="STRING" id="268505.A0A2A9PTI5"/>
<protein>
    <submittedName>
        <fullName evidence="2">Uncharacterized protein</fullName>
    </submittedName>
</protein>
<feature type="compositionally biased region" description="Polar residues" evidence="1">
    <location>
        <begin position="345"/>
        <end position="379"/>
    </location>
</feature>
<dbReference type="Proteomes" id="UP000037136">
    <property type="component" value="Unassembled WGS sequence"/>
</dbReference>
<feature type="compositionally biased region" description="Polar residues" evidence="1">
    <location>
        <begin position="260"/>
        <end position="275"/>
    </location>
</feature>
<feature type="compositionally biased region" description="Basic and acidic residues" evidence="1">
    <location>
        <begin position="293"/>
        <end position="308"/>
    </location>
</feature>
<proteinExistence type="predicted"/>
<evidence type="ECO:0000256" key="1">
    <source>
        <dbReference type="SAM" id="MobiDB-lite"/>
    </source>
</evidence>